<evidence type="ECO:0000313" key="2">
    <source>
        <dbReference type="Proteomes" id="UP000439752"/>
    </source>
</evidence>
<proteinExistence type="predicted"/>
<dbReference type="EMBL" id="CABWKQ010000016">
    <property type="protein sequence ID" value="VWX35328.1"/>
    <property type="molecule type" value="Genomic_DNA"/>
</dbReference>
<protein>
    <submittedName>
        <fullName evidence="1">Uncharacterized protein</fullName>
    </submittedName>
</protein>
<reference evidence="1 2" key="1">
    <citation type="submission" date="2019-10" db="EMBL/GenBank/DDBJ databases">
        <authorList>
            <person name="Karimi E."/>
        </authorList>
    </citation>
    <scope>NUCLEOTIDE SEQUENCE [LARGE SCALE GENOMIC DNA]</scope>
    <source>
        <strain evidence="1">Exiguobacterium sp. 9Y</strain>
    </source>
</reference>
<name>A0A653I8W3_9BACL</name>
<dbReference type="AlphaFoldDB" id="A0A653I8W3"/>
<accession>A0A653I8W3</accession>
<dbReference type="RefSeq" id="WP_159173236.1">
    <property type="nucleotide sequence ID" value="NZ_LR732312.1"/>
</dbReference>
<keyword evidence="2" id="KW-1185">Reference proteome</keyword>
<sequence>MSLAYYVEDQDEYKSIYQYSRFAIEPDEIIAHQLCEFHIIEGQLYELRSNEMEGEYDQLIVDHVEASPLDAEDRIYPPHQIHIEFRRYMPSSTSTLIKTMTVPNHVQAMRYLIKDKVAIPEHGTFERDSCEIDIDRNCYVIYLGQVVR</sequence>
<organism evidence="1 2">
    <name type="scientific">Exiguobacterium oxidotolerans</name>
    <dbReference type="NCBI Taxonomy" id="223958"/>
    <lineage>
        <taxon>Bacteria</taxon>
        <taxon>Bacillati</taxon>
        <taxon>Bacillota</taxon>
        <taxon>Bacilli</taxon>
        <taxon>Bacillales</taxon>
        <taxon>Bacillales Family XII. Incertae Sedis</taxon>
        <taxon>Exiguobacterium</taxon>
    </lineage>
</organism>
<gene>
    <name evidence="1" type="ORF">EXIGUO9Y_230107</name>
</gene>
<dbReference type="Proteomes" id="UP000439752">
    <property type="component" value="Unassembled WGS sequence"/>
</dbReference>
<evidence type="ECO:0000313" key="1">
    <source>
        <dbReference type="EMBL" id="VWX35328.1"/>
    </source>
</evidence>